<reference evidence="2" key="1">
    <citation type="submission" date="2016-03" db="EMBL/GenBank/DDBJ databases">
        <authorList>
            <person name="Ploux O."/>
        </authorList>
    </citation>
    <scope>NUCLEOTIDE SEQUENCE [LARGE SCALE GENOMIC DNA]</scope>
</reference>
<evidence type="ECO:0000313" key="2">
    <source>
        <dbReference type="Proteomes" id="UP000201747"/>
    </source>
</evidence>
<evidence type="ECO:0000313" key="1">
    <source>
        <dbReference type="EMBL" id="AMS03194.1"/>
    </source>
</evidence>
<dbReference type="KEGG" id="vg:29065717"/>
<dbReference type="Proteomes" id="UP000201747">
    <property type="component" value="Segment"/>
</dbReference>
<dbReference type="EMBL" id="KU963255">
    <property type="protein sequence ID" value="AMS03194.1"/>
    <property type="molecule type" value="Genomic_DNA"/>
</dbReference>
<proteinExistence type="predicted"/>
<name>A0A142KAR1_9CAUD</name>
<keyword evidence="2" id="KW-1185">Reference proteome</keyword>
<gene>
    <name evidence="1" type="primary">35</name>
    <name evidence="1" type="ORF">SEA_NYMPHADORA_35</name>
</gene>
<protein>
    <submittedName>
        <fullName evidence="1">Uncharacterized protein</fullName>
    </submittedName>
</protein>
<dbReference type="RefSeq" id="YP_009286080.1">
    <property type="nucleotide sequence ID" value="NC_031061.1"/>
</dbReference>
<dbReference type="GeneID" id="29065717"/>
<accession>A0A142KAR1</accession>
<sequence>MNTMRDRGIQASIATAGVLAVVTAVAYSPPLLVVWAVWVGVTGWAIYEARRKNARA</sequence>
<organism evidence="1 2">
    <name type="scientific">Gordonia phage Nymphadora</name>
    <dbReference type="NCBI Taxonomy" id="1821558"/>
    <lineage>
        <taxon>Viruses</taxon>
        <taxon>Duplodnaviria</taxon>
        <taxon>Heunggongvirae</taxon>
        <taxon>Uroviricota</taxon>
        <taxon>Caudoviricetes</taxon>
        <taxon>Nymbaxtervirinae</taxon>
        <taxon>Nymphadoravirus</taxon>
        <taxon>Nymphadoravirus nymphadora</taxon>
    </lineage>
</organism>